<sequence length="63" mass="6630">MSEAAANARAFSGQGSSASEKDQPMIESGAGTVYEAIVRRKSHQEIWAARVKVAAASFMLSGE</sequence>
<feature type="region of interest" description="Disordered" evidence="1">
    <location>
        <begin position="1"/>
        <end position="26"/>
    </location>
</feature>
<organism evidence="2 3">
    <name type="scientific">Burkholderia cepacia</name>
    <name type="common">Pseudomonas cepacia</name>
    <dbReference type="NCBI Taxonomy" id="292"/>
    <lineage>
        <taxon>Bacteria</taxon>
        <taxon>Pseudomonadati</taxon>
        <taxon>Pseudomonadota</taxon>
        <taxon>Betaproteobacteria</taxon>
        <taxon>Burkholderiales</taxon>
        <taxon>Burkholderiaceae</taxon>
        <taxon>Burkholderia</taxon>
        <taxon>Burkholderia cepacia complex</taxon>
    </lineage>
</organism>
<reference evidence="2 3" key="1">
    <citation type="submission" date="2015-12" db="EMBL/GenBank/DDBJ databases">
        <title>Diversity of Burkholderia near neighbor genomes.</title>
        <authorList>
            <person name="Sahl J."/>
            <person name="Wagner D."/>
            <person name="Keim P."/>
        </authorList>
    </citation>
    <scope>NUCLEOTIDE SEQUENCE [LARGE SCALE GENOMIC DNA]</scope>
    <source>
        <strain evidence="2 3">MSMB1184WGS</strain>
    </source>
</reference>
<dbReference type="AlphaFoldDB" id="A0A1B4Q380"/>
<proteinExistence type="predicted"/>
<protein>
    <submittedName>
        <fullName evidence="2">Uncharacterized protein</fullName>
    </submittedName>
</protein>
<evidence type="ECO:0000256" key="1">
    <source>
        <dbReference type="SAM" id="MobiDB-lite"/>
    </source>
</evidence>
<dbReference type="Proteomes" id="UP000094776">
    <property type="component" value="Chromosome 2"/>
</dbReference>
<evidence type="ECO:0000313" key="2">
    <source>
        <dbReference type="EMBL" id="AOK20634.1"/>
    </source>
</evidence>
<gene>
    <name evidence="2" type="ORF">WT26_33435</name>
</gene>
<dbReference type="EMBL" id="CP013444">
    <property type="protein sequence ID" value="AOK20634.1"/>
    <property type="molecule type" value="Genomic_DNA"/>
</dbReference>
<name>A0A1B4Q380_BURCE</name>
<accession>A0A1B4Q380</accession>
<evidence type="ECO:0000313" key="3">
    <source>
        <dbReference type="Proteomes" id="UP000094776"/>
    </source>
</evidence>